<dbReference type="GO" id="GO:0002949">
    <property type="term" value="P:tRNA threonylcarbamoyladenosine modification"/>
    <property type="evidence" value="ECO:0007669"/>
    <property type="project" value="InterPro"/>
</dbReference>
<evidence type="ECO:0000256" key="2">
    <source>
        <dbReference type="ARBA" id="ARBA00007599"/>
    </source>
</evidence>
<evidence type="ECO:0000256" key="7">
    <source>
        <dbReference type="ARBA" id="ARBA00022741"/>
    </source>
</evidence>
<dbReference type="NCBIfam" id="TIGR00150">
    <property type="entry name" value="T6A_YjeE"/>
    <property type="match status" value="1"/>
</dbReference>
<dbReference type="Pfam" id="PF02367">
    <property type="entry name" value="TsaE"/>
    <property type="match status" value="1"/>
</dbReference>
<evidence type="ECO:0000256" key="1">
    <source>
        <dbReference type="ARBA" id="ARBA00004496"/>
    </source>
</evidence>
<keyword evidence="7" id="KW-0547">Nucleotide-binding</keyword>
<protein>
    <recommendedName>
        <fullName evidence="3">tRNA threonylcarbamoyladenosine biosynthesis protein TsaE</fullName>
    </recommendedName>
    <alternativeName>
        <fullName evidence="10">t(6)A37 threonylcarbamoyladenosine biosynthesis protein TsaE</fullName>
    </alternativeName>
</protein>
<sequence>MEAITIKSLSALEEAVEKLIKHIKEHKVVAFYGEMGAGKTTLISEICHQLGVGERVCSPSFAIVNVYNSDEKRPIYHFDFYRIKKLEEVYDFGYHDYFYSNDLCLVEWPEMVEELLPEHTLRLGIEVVDEYTRIVKMR</sequence>
<dbReference type="PATRIC" id="fig|1433126.3.peg.1255"/>
<proteinExistence type="inferred from homology"/>
<evidence type="ECO:0000256" key="6">
    <source>
        <dbReference type="ARBA" id="ARBA00022723"/>
    </source>
</evidence>
<dbReference type="GO" id="GO:0046872">
    <property type="term" value="F:metal ion binding"/>
    <property type="evidence" value="ECO:0007669"/>
    <property type="project" value="UniProtKB-KW"/>
</dbReference>
<keyword evidence="12" id="KW-1185">Reference proteome</keyword>
<reference evidence="11 12" key="1">
    <citation type="journal article" date="2015" name="Genome Announc.">
        <title>Complete Genome Sequence of the Novel Leech Symbiont Mucinivorans hirudinis M3T.</title>
        <authorList>
            <person name="Nelson M.C."/>
            <person name="Bomar L."/>
            <person name="Graf J."/>
        </authorList>
    </citation>
    <scope>NUCLEOTIDE SEQUENCE [LARGE SCALE GENOMIC DNA]</scope>
    <source>
        <strain evidence="12">M3</strain>
    </source>
</reference>
<gene>
    <name evidence="11" type="ORF">BN938_1264</name>
</gene>
<evidence type="ECO:0000256" key="4">
    <source>
        <dbReference type="ARBA" id="ARBA00022490"/>
    </source>
</evidence>
<dbReference type="STRING" id="1433126.BN938_1264"/>
<organism evidence="11 12">
    <name type="scientific">Mucinivorans hirudinis</name>
    <dbReference type="NCBI Taxonomy" id="1433126"/>
    <lineage>
        <taxon>Bacteria</taxon>
        <taxon>Pseudomonadati</taxon>
        <taxon>Bacteroidota</taxon>
        <taxon>Bacteroidia</taxon>
        <taxon>Bacteroidales</taxon>
        <taxon>Rikenellaceae</taxon>
        <taxon>Mucinivorans</taxon>
    </lineage>
</organism>
<dbReference type="KEGG" id="rbc:BN938_1264"/>
<dbReference type="SUPFAM" id="SSF52540">
    <property type="entry name" value="P-loop containing nucleoside triphosphate hydrolases"/>
    <property type="match status" value="1"/>
</dbReference>
<dbReference type="Proteomes" id="UP000027616">
    <property type="component" value="Chromosome I"/>
</dbReference>
<dbReference type="PANTHER" id="PTHR33540:SF2">
    <property type="entry name" value="TRNA THREONYLCARBAMOYLADENOSINE BIOSYNTHESIS PROTEIN TSAE"/>
    <property type="match status" value="1"/>
</dbReference>
<dbReference type="HOGENOM" id="CLU_087829_5_0_10"/>
<dbReference type="InterPro" id="IPR027417">
    <property type="entry name" value="P-loop_NTPase"/>
</dbReference>
<evidence type="ECO:0000313" key="11">
    <source>
        <dbReference type="EMBL" id="CDN31357.1"/>
    </source>
</evidence>
<dbReference type="InterPro" id="IPR003442">
    <property type="entry name" value="T6A_TsaE"/>
</dbReference>
<dbReference type="GO" id="GO:0005737">
    <property type="term" value="C:cytoplasm"/>
    <property type="evidence" value="ECO:0007669"/>
    <property type="project" value="UniProtKB-SubCell"/>
</dbReference>
<keyword evidence="5" id="KW-0819">tRNA processing</keyword>
<comment type="similarity">
    <text evidence="2">Belongs to the TsaE family.</text>
</comment>
<evidence type="ECO:0000256" key="5">
    <source>
        <dbReference type="ARBA" id="ARBA00022694"/>
    </source>
</evidence>
<dbReference type="Gene3D" id="3.40.50.300">
    <property type="entry name" value="P-loop containing nucleotide triphosphate hydrolases"/>
    <property type="match status" value="1"/>
</dbReference>
<dbReference type="PANTHER" id="PTHR33540">
    <property type="entry name" value="TRNA THREONYLCARBAMOYLADENOSINE BIOSYNTHESIS PROTEIN TSAE"/>
    <property type="match status" value="1"/>
</dbReference>
<keyword evidence="8" id="KW-0067">ATP-binding</keyword>
<keyword evidence="4" id="KW-0963">Cytoplasm</keyword>
<accession>A0A060R7U9</accession>
<evidence type="ECO:0000256" key="10">
    <source>
        <dbReference type="ARBA" id="ARBA00032441"/>
    </source>
</evidence>
<dbReference type="eggNOG" id="COG0802">
    <property type="taxonomic scope" value="Bacteria"/>
</dbReference>
<dbReference type="OrthoDB" id="9815896at2"/>
<dbReference type="EMBL" id="HG934468">
    <property type="protein sequence ID" value="CDN31357.1"/>
    <property type="molecule type" value="Genomic_DNA"/>
</dbReference>
<dbReference type="AlphaFoldDB" id="A0A060R7U9"/>
<keyword evidence="6" id="KW-0479">Metal-binding</keyword>
<comment type="subcellular location">
    <subcellularLocation>
        <location evidence="1">Cytoplasm</location>
    </subcellularLocation>
</comment>
<keyword evidence="9" id="KW-0460">Magnesium</keyword>
<name>A0A060R7U9_9BACT</name>
<evidence type="ECO:0000256" key="3">
    <source>
        <dbReference type="ARBA" id="ARBA00019010"/>
    </source>
</evidence>
<evidence type="ECO:0000256" key="9">
    <source>
        <dbReference type="ARBA" id="ARBA00022842"/>
    </source>
</evidence>
<evidence type="ECO:0000313" key="12">
    <source>
        <dbReference type="Proteomes" id="UP000027616"/>
    </source>
</evidence>
<dbReference type="GO" id="GO:0005524">
    <property type="term" value="F:ATP binding"/>
    <property type="evidence" value="ECO:0007669"/>
    <property type="project" value="UniProtKB-KW"/>
</dbReference>
<evidence type="ECO:0000256" key="8">
    <source>
        <dbReference type="ARBA" id="ARBA00022840"/>
    </source>
</evidence>